<accession>A0A1W1VFF3</accession>
<protein>
    <submittedName>
        <fullName evidence="3">Uncharacterized membrane protein YjgN, DUF898 family</fullName>
    </submittedName>
</protein>
<name>A0A1W1VFF3_9DEIO</name>
<sequence length="404" mass="44303">MTDEPPQPPRPPLGRHPQAEEQVAPLPPVRLEKGGGGEAGGPSPQPVALRPVAPNVQVYPMAFTGEAGEYFRIWIVNTALSIVTLGLYLPWARVRQRQYFYGHTWLDGHNFEYTAEPLALLRGYLIVGAFFLTYTLSQNFEKTYWLAGLIAVLFFVLYPWLVMKSLRFTAANTAHRGLRFRHHGQAGEAYLAYGLGNIVGGLSSALGLPWAWFMQRRFQVHNAAYGNARATFRGDVGQFYLIGLTGLGLTIGGTVLLAVPLIAVFAVVGGLRSNLDDWSWTGIAVAVGAAYLAFLALYVVAWQYVRAATMRYVLNHVEIGGVVRTGASFSPWRLVWISLTNRLAQVFTLGLATPWADVRRARYVAQGVHVRAIAPLDDFAADVTLGESALGEAATELLDINLGF</sequence>
<gene>
    <name evidence="3" type="ORF">SAMN00790413_01436</name>
</gene>
<dbReference type="Proteomes" id="UP000192582">
    <property type="component" value="Unassembled WGS sequence"/>
</dbReference>
<keyword evidence="4" id="KW-1185">Reference proteome</keyword>
<feature type="transmembrane region" description="Helical" evidence="2">
    <location>
        <begin position="239"/>
        <end position="268"/>
    </location>
</feature>
<evidence type="ECO:0000313" key="3">
    <source>
        <dbReference type="EMBL" id="SMB92082.1"/>
    </source>
</evidence>
<feature type="compositionally biased region" description="Pro residues" evidence="1">
    <location>
        <begin position="1"/>
        <end position="14"/>
    </location>
</feature>
<dbReference type="AlphaFoldDB" id="A0A1W1VFF3"/>
<evidence type="ECO:0000256" key="1">
    <source>
        <dbReference type="SAM" id="MobiDB-lite"/>
    </source>
</evidence>
<proteinExistence type="predicted"/>
<feature type="transmembrane region" description="Helical" evidence="2">
    <location>
        <begin position="190"/>
        <end position="213"/>
    </location>
</feature>
<feature type="transmembrane region" description="Helical" evidence="2">
    <location>
        <begin position="280"/>
        <end position="301"/>
    </location>
</feature>
<evidence type="ECO:0000313" key="4">
    <source>
        <dbReference type="Proteomes" id="UP000192582"/>
    </source>
</evidence>
<dbReference type="OrthoDB" id="9765721at2"/>
<dbReference type="EMBL" id="FWWU01000009">
    <property type="protein sequence ID" value="SMB92082.1"/>
    <property type="molecule type" value="Genomic_DNA"/>
</dbReference>
<keyword evidence="2" id="KW-0812">Transmembrane</keyword>
<organism evidence="3 4">
    <name type="scientific">Deinococcus hopiensis KR-140</name>
    <dbReference type="NCBI Taxonomy" id="695939"/>
    <lineage>
        <taxon>Bacteria</taxon>
        <taxon>Thermotogati</taxon>
        <taxon>Deinococcota</taxon>
        <taxon>Deinococci</taxon>
        <taxon>Deinococcales</taxon>
        <taxon>Deinococcaceae</taxon>
        <taxon>Deinococcus</taxon>
    </lineage>
</organism>
<feature type="transmembrane region" description="Helical" evidence="2">
    <location>
        <begin position="71"/>
        <end position="91"/>
    </location>
</feature>
<dbReference type="RefSeq" id="WP_139806905.1">
    <property type="nucleotide sequence ID" value="NZ_FWWU01000009.1"/>
</dbReference>
<feature type="region of interest" description="Disordered" evidence="1">
    <location>
        <begin position="1"/>
        <end position="47"/>
    </location>
</feature>
<reference evidence="3 4" key="1">
    <citation type="submission" date="2017-04" db="EMBL/GenBank/DDBJ databases">
        <authorList>
            <person name="Afonso C.L."/>
            <person name="Miller P.J."/>
            <person name="Scott M.A."/>
            <person name="Spackman E."/>
            <person name="Goraichik I."/>
            <person name="Dimitrov K.M."/>
            <person name="Suarez D.L."/>
            <person name="Swayne D.E."/>
        </authorList>
    </citation>
    <scope>NUCLEOTIDE SEQUENCE [LARGE SCALE GENOMIC DNA]</scope>
    <source>
        <strain evidence="3 4">KR-140</strain>
    </source>
</reference>
<feature type="transmembrane region" description="Helical" evidence="2">
    <location>
        <begin position="143"/>
        <end position="161"/>
    </location>
</feature>
<dbReference type="STRING" id="695939.SAMN00790413_01436"/>
<keyword evidence="2" id="KW-1133">Transmembrane helix</keyword>
<keyword evidence="2" id="KW-0472">Membrane</keyword>
<evidence type="ECO:0000256" key="2">
    <source>
        <dbReference type="SAM" id="Phobius"/>
    </source>
</evidence>
<dbReference type="InterPro" id="IPR010295">
    <property type="entry name" value="DUF898"/>
</dbReference>
<feature type="transmembrane region" description="Helical" evidence="2">
    <location>
        <begin position="119"/>
        <end position="136"/>
    </location>
</feature>
<dbReference type="Pfam" id="PF05987">
    <property type="entry name" value="DUF898"/>
    <property type="match status" value="1"/>
</dbReference>